<keyword evidence="2" id="KW-1185">Reference proteome</keyword>
<protein>
    <submittedName>
        <fullName evidence="1">Uncharacterized protein</fullName>
    </submittedName>
</protein>
<evidence type="ECO:0000313" key="2">
    <source>
        <dbReference type="Proteomes" id="UP000054097"/>
    </source>
</evidence>
<dbReference type="AlphaFoldDB" id="A0A0C2W8A9"/>
<gene>
    <name evidence="1" type="ORF">M408DRAFT_282220</name>
</gene>
<reference evidence="2" key="2">
    <citation type="submission" date="2015-01" db="EMBL/GenBank/DDBJ databases">
        <title>Evolutionary Origins and Diversification of the Mycorrhizal Mutualists.</title>
        <authorList>
            <consortium name="DOE Joint Genome Institute"/>
            <consortium name="Mycorrhizal Genomics Consortium"/>
            <person name="Kohler A."/>
            <person name="Kuo A."/>
            <person name="Nagy L.G."/>
            <person name="Floudas D."/>
            <person name="Copeland A."/>
            <person name="Barry K.W."/>
            <person name="Cichocki N."/>
            <person name="Veneault-Fourrey C."/>
            <person name="LaButti K."/>
            <person name="Lindquist E.A."/>
            <person name="Lipzen A."/>
            <person name="Lundell T."/>
            <person name="Morin E."/>
            <person name="Murat C."/>
            <person name="Riley R."/>
            <person name="Ohm R."/>
            <person name="Sun H."/>
            <person name="Tunlid A."/>
            <person name="Henrissat B."/>
            <person name="Grigoriev I.V."/>
            <person name="Hibbett D.S."/>
            <person name="Martin F."/>
        </authorList>
    </citation>
    <scope>NUCLEOTIDE SEQUENCE [LARGE SCALE GENOMIC DNA]</scope>
    <source>
        <strain evidence="2">MAFF 305830</strain>
    </source>
</reference>
<dbReference type="HOGENOM" id="CLU_2470490_0_0_1"/>
<organism evidence="1 2">
    <name type="scientific">Serendipita vermifera MAFF 305830</name>
    <dbReference type="NCBI Taxonomy" id="933852"/>
    <lineage>
        <taxon>Eukaryota</taxon>
        <taxon>Fungi</taxon>
        <taxon>Dikarya</taxon>
        <taxon>Basidiomycota</taxon>
        <taxon>Agaricomycotina</taxon>
        <taxon>Agaricomycetes</taxon>
        <taxon>Sebacinales</taxon>
        <taxon>Serendipitaceae</taxon>
        <taxon>Serendipita</taxon>
    </lineage>
</organism>
<name>A0A0C2W8A9_SERVB</name>
<reference evidence="1 2" key="1">
    <citation type="submission" date="2014-04" db="EMBL/GenBank/DDBJ databases">
        <authorList>
            <consortium name="DOE Joint Genome Institute"/>
            <person name="Kuo A."/>
            <person name="Zuccaro A."/>
            <person name="Kohler A."/>
            <person name="Nagy L.G."/>
            <person name="Floudas D."/>
            <person name="Copeland A."/>
            <person name="Barry K.W."/>
            <person name="Cichocki N."/>
            <person name="Veneault-Fourrey C."/>
            <person name="LaButti K."/>
            <person name="Lindquist E.A."/>
            <person name="Lipzen A."/>
            <person name="Lundell T."/>
            <person name="Morin E."/>
            <person name="Murat C."/>
            <person name="Sun H."/>
            <person name="Tunlid A."/>
            <person name="Henrissat B."/>
            <person name="Grigoriev I.V."/>
            <person name="Hibbett D.S."/>
            <person name="Martin F."/>
            <person name="Nordberg H.P."/>
            <person name="Cantor M.N."/>
            <person name="Hua S.X."/>
        </authorList>
    </citation>
    <scope>NUCLEOTIDE SEQUENCE [LARGE SCALE GENOMIC DNA]</scope>
    <source>
        <strain evidence="1 2">MAFF 305830</strain>
    </source>
</reference>
<accession>A0A0C2W8A9</accession>
<dbReference type="Proteomes" id="UP000054097">
    <property type="component" value="Unassembled WGS sequence"/>
</dbReference>
<sequence length="88" mass="10407">MHRRVQALPLKKHVFSALYRRRYTYPFSESSTLQFNSGAQDHEPTNLMPESFVIQRNELPRDQSGLVQSLPKLLEMQTDRFGLERWTV</sequence>
<proteinExistence type="predicted"/>
<evidence type="ECO:0000313" key="1">
    <source>
        <dbReference type="EMBL" id="KIM22638.1"/>
    </source>
</evidence>
<dbReference type="EMBL" id="KN824351">
    <property type="protein sequence ID" value="KIM22638.1"/>
    <property type="molecule type" value="Genomic_DNA"/>
</dbReference>